<dbReference type="Gene3D" id="3.40.50.2300">
    <property type="match status" value="1"/>
</dbReference>
<evidence type="ECO:0000313" key="6">
    <source>
        <dbReference type="EMBL" id="CAA9541421.1"/>
    </source>
</evidence>
<dbReference type="GO" id="GO:0032993">
    <property type="term" value="C:protein-DNA complex"/>
    <property type="evidence" value="ECO:0007669"/>
    <property type="project" value="TreeGrafter"/>
</dbReference>
<dbReference type="AlphaFoldDB" id="A0A6J4U911"/>
<dbReference type="GO" id="GO:0000156">
    <property type="term" value="F:phosphorelay response regulator activity"/>
    <property type="evidence" value="ECO:0007669"/>
    <property type="project" value="TreeGrafter"/>
</dbReference>
<organism evidence="6">
    <name type="scientific">uncultured Sphingosinicella sp</name>
    <dbReference type="NCBI Taxonomy" id="478748"/>
    <lineage>
        <taxon>Bacteria</taxon>
        <taxon>Pseudomonadati</taxon>
        <taxon>Pseudomonadota</taxon>
        <taxon>Alphaproteobacteria</taxon>
        <taxon>Sphingomonadales</taxon>
        <taxon>Sphingosinicellaceae</taxon>
        <taxon>Sphingosinicella</taxon>
        <taxon>environmental samples</taxon>
    </lineage>
</organism>
<evidence type="ECO:0000256" key="1">
    <source>
        <dbReference type="ARBA" id="ARBA00022553"/>
    </source>
</evidence>
<dbReference type="SMART" id="SM00448">
    <property type="entry name" value="REC"/>
    <property type="match status" value="1"/>
</dbReference>
<evidence type="ECO:0000256" key="2">
    <source>
        <dbReference type="ARBA" id="ARBA00023012"/>
    </source>
</evidence>
<keyword evidence="2" id="KW-0902">Two-component regulatory system</keyword>
<accession>A0A6J4U911</accession>
<evidence type="ECO:0000256" key="3">
    <source>
        <dbReference type="ARBA" id="ARBA00023125"/>
    </source>
</evidence>
<proteinExistence type="predicted"/>
<dbReference type="GO" id="GO:0006355">
    <property type="term" value="P:regulation of DNA-templated transcription"/>
    <property type="evidence" value="ECO:0007669"/>
    <property type="project" value="TreeGrafter"/>
</dbReference>
<dbReference type="GO" id="GO:0000976">
    <property type="term" value="F:transcription cis-regulatory region binding"/>
    <property type="evidence" value="ECO:0007669"/>
    <property type="project" value="TreeGrafter"/>
</dbReference>
<dbReference type="SUPFAM" id="SSF52172">
    <property type="entry name" value="CheY-like"/>
    <property type="match status" value="1"/>
</dbReference>
<gene>
    <name evidence="6" type="ORF">AVDCRST_MAG23-2098</name>
</gene>
<dbReference type="InterPro" id="IPR039420">
    <property type="entry name" value="WalR-like"/>
</dbReference>
<dbReference type="EMBL" id="CADCWD010000071">
    <property type="protein sequence ID" value="CAA9541421.1"/>
    <property type="molecule type" value="Genomic_DNA"/>
</dbReference>
<name>A0A6J4U911_9SPHN</name>
<dbReference type="GO" id="GO:0005829">
    <property type="term" value="C:cytosol"/>
    <property type="evidence" value="ECO:0007669"/>
    <property type="project" value="TreeGrafter"/>
</dbReference>
<dbReference type="PANTHER" id="PTHR48111:SF40">
    <property type="entry name" value="PHOSPHATE REGULON TRANSCRIPTIONAL REGULATORY PROTEIN PHOB"/>
    <property type="match status" value="1"/>
</dbReference>
<sequence>MAERRLRILIVEDEMLVAMNIEDMLLDLGHEVAGLASRLEPALSLAREGQFDVAMLDVNLAGQQSFPVADILIERGIPFLFATGYGIKGVAETYRSHPVLQKPFRARDLGEALARIQFPAG</sequence>
<evidence type="ECO:0000259" key="5">
    <source>
        <dbReference type="PROSITE" id="PS50110"/>
    </source>
</evidence>
<protein>
    <recommendedName>
        <fullName evidence="5">Response regulatory domain-containing protein</fullName>
    </recommendedName>
</protein>
<dbReference type="PANTHER" id="PTHR48111">
    <property type="entry name" value="REGULATOR OF RPOS"/>
    <property type="match status" value="1"/>
</dbReference>
<keyword evidence="3" id="KW-0238">DNA-binding</keyword>
<evidence type="ECO:0000256" key="4">
    <source>
        <dbReference type="PROSITE-ProRule" id="PRU00169"/>
    </source>
</evidence>
<dbReference type="InterPro" id="IPR011006">
    <property type="entry name" value="CheY-like_superfamily"/>
</dbReference>
<feature type="modified residue" description="4-aspartylphosphate" evidence="4">
    <location>
        <position position="57"/>
    </location>
</feature>
<feature type="domain" description="Response regulatory" evidence="5">
    <location>
        <begin position="7"/>
        <end position="117"/>
    </location>
</feature>
<reference evidence="6" key="1">
    <citation type="submission" date="2020-02" db="EMBL/GenBank/DDBJ databases">
        <authorList>
            <person name="Meier V. D."/>
        </authorList>
    </citation>
    <scope>NUCLEOTIDE SEQUENCE</scope>
    <source>
        <strain evidence="6">AVDCRST_MAG23</strain>
    </source>
</reference>
<dbReference type="PROSITE" id="PS50110">
    <property type="entry name" value="RESPONSE_REGULATORY"/>
    <property type="match status" value="1"/>
</dbReference>
<keyword evidence="1 4" id="KW-0597">Phosphoprotein</keyword>
<dbReference type="InterPro" id="IPR001789">
    <property type="entry name" value="Sig_transdc_resp-reg_receiver"/>
</dbReference>
<dbReference type="Pfam" id="PF00072">
    <property type="entry name" value="Response_reg"/>
    <property type="match status" value="1"/>
</dbReference>